<dbReference type="eggNOG" id="COG2836">
    <property type="taxonomic scope" value="Bacteria"/>
</dbReference>
<dbReference type="KEGG" id="hhy:Halhy_0005"/>
<evidence type="ECO:0000259" key="2">
    <source>
        <dbReference type="Pfam" id="PF13386"/>
    </source>
</evidence>
<dbReference type="HOGENOM" id="CLU_032635_1_0_10"/>
<dbReference type="PANTHER" id="PTHR42208:SF1">
    <property type="entry name" value="HEAVY METAL TRANSPORTER"/>
    <property type="match status" value="1"/>
</dbReference>
<feature type="transmembrane region" description="Helical" evidence="1">
    <location>
        <begin position="72"/>
        <end position="92"/>
    </location>
</feature>
<keyword evidence="1" id="KW-1133">Transmembrane helix</keyword>
<gene>
    <name evidence="3" type="ordered locus">Halhy_0005</name>
</gene>
<keyword evidence="1" id="KW-0472">Membrane</keyword>
<reference key="2">
    <citation type="submission" date="2011-04" db="EMBL/GenBank/DDBJ databases">
        <title>Complete sequence of chromosome of Haliscomenobacter hydrossis DSM 1100.</title>
        <authorList>
            <consortium name="US DOE Joint Genome Institute (JGI-PGF)"/>
            <person name="Lucas S."/>
            <person name="Han J."/>
            <person name="Lapidus A."/>
            <person name="Bruce D."/>
            <person name="Goodwin L."/>
            <person name="Pitluck S."/>
            <person name="Peters L."/>
            <person name="Kyrpides N."/>
            <person name="Mavromatis K."/>
            <person name="Ivanova N."/>
            <person name="Ovchinnikova G."/>
            <person name="Pagani I."/>
            <person name="Daligault H."/>
            <person name="Detter J.C."/>
            <person name="Han C."/>
            <person name="Land M."/>
            <person name="Hauser L."/>
            <person name="Markowitz V."/>
            <person name="Cheng J.-F."/>
            <person name="Hugenholtz P."/>
            <person name="Woyke T."/>
            <person name="Wu D."/>
            <person name="Verbarg S."/>
            <person name="Frueling A."/>
            <person name="Brambilla E."/>
            <person name="Klenk H.-P."/>
            <person name="Eisen J.A."/>
        </authorList>
    </citation>
    <scope>NUCLEOTIDE SEQUENCE</scope>
    <source>
        <strain>DSM 1100</strain>
    </source>
</reference>
<evidence type="ECO:0000313" key="4">
    <source>
        <dbReference type="Proteomes" id="UP000008461"/>
    </source>
</evidence>
<dbReference type="InterPro" id="IPR039447">
    <property type="entry name" value="UreH-like_TM_dom"/>
</dbReference>
<evidence type="ECO:0000313" key="3">
    <source>
        <dbReference type="EMBL" id="AEE47919.1"/>
    </source>
</evidence>
<feature type="domain" description="Urease accessory protein UreH-like transmembrane" evidence="2">
    <location>
        <begin position="5"/>
        <end position="203"/>
    </location>
</feature>
<keyword evidence="1" id="KW-0812">Transmembrane</keyword>
<feature type="transmembrane region" description="Helical" evidence="1">
    <location>
        <begin position="161"/>
        <end position="183"/>
    </location>
</feature>
<proteinExistence type="predicted"/>
<name>F4KRC9_HALH1</name>
<reference evidence="3 4" key="1">
    <citation type="journal article" date="2011" name="Stand. Genomic Sci.">
        <title>Complete genome sequence of Haliscomenobacter hydrossis type strain (O).</title>
        <authorList>
            <consortium name="US DOE Joint Genome Institute (JGI-PGF)"/>
            <person name="Daligault H."/>
            <person name="Lapidus A."/>
            <person name="Zeytun A."/>
            <person name="Nolan M."/>
            <person name="Lucas S."/>
            <person name="Del Rio T.G."/>
            <person name="Tice H."/>
            <person name="Cheng J.F."/>
            <person name="Tapia R."/>
            <person name="Han C."/>
            <person name="Goodwin L."/>
            <person name="Pitluck S."/>
            <person name="Liolios K."/>
            <person name="Pagani I."/>
            <person name="Ivanova N."/>
            <person name="Huntemann M."/>
            <person name="Mavromatis K."/>
            <person name="Mikhailova N."/>
            <person name="Pati A."/>
            <person name="Chen A."/>
            <person name="Palaniappan K."/>
            <person name="Land M."/>
            <person name="Hauser L."/>
            <person name="Brambilla E.M."/>
            <person name="Rohde M."/>
            <person name="Verbarg S."/>
            <person name="Goker M."/>
            <person name="Bristow J."/>
            <person name="Eisen J.A."/>
            <person name="Markowitz V."/>
            <person name="Hugenholtz P."/>
            <person name="Kyrpides N.C."/>
            <person name="Klenk H.P."/>
            <person name="Woyke T."/>
        </authorList>
    </citation>
    <scope>NUCLEOTIDE SEQUENCE [LARGE SCALE GENOMIC DNA]</scope>
    <source>
        <strain evidence="4">ATCC 27775 / DSM 1100 / LMG 10767 / O</strain>
    </source>
</reference>
<dbReference type="EMBL" id="CP002691">
    <property type="protein sequence ID" value="AEE47919.1"/>
    <property type="molecule type" value="Genomic_DNA"/>
</dbReference>
<protein>
    <recommendedName>
        <fullName evidence="2">Urease accessory protein UreH-like transmembrane domain-containing protein</fullName>
    </recommendedName>
</protein>
<sequence length="230" mass="25039">MLYSAFLLGFLGSLHCVGMCGPIALALPNASKGWGAVAGALLYNLGRILTYLLLGLIIGAFGRGLFLAGVQSWFSVILGILLIVVAVLSLNIESYIKQFPPVQRLQNWVSRNMAKLLRREGLQTNFLIGALNGLLPCGLVYVAIAGAVLSDTWIQSALYMGGFGAGTLPLMLGTALAGQFISLNWRQRLRRLSPILLGLFGLYFMARGINFHLPETMRFWEIGQEIPVCH</sequence>
<keyword evidence="4" id="KW-1185">Reference proteome</keyword>
<dbReference type="PANTHER" id="PTHR42208">
    <property type="entry name" value="HEAVY METAL TRANSPORTER-RELATED"/>
    <property type="match status" value="1"/>
</dbReference>
<accession>F4KRC9</accession>
<feature type="transmembrane region" description="Helical" evidence="1">
    <location>
        <begin position="126"/>
        <end position="149"/>
    </location>
</feature>
<evidence type="ECO:0000256" key="1">
    <source>
        <dbReference type="SAM" id="Phobius"/>
    </source>
</evidence>
<dbReference type="RefSeq" id="WP_013762483.1">
    <property type="nucleotide sequence ID" value="NC_015510.1"/>
</dbReference>
<feature type="transmembrane region" description="Helical" evidence="1">
    <location>
        <begin position="48"/>
        <end position="66"/>
    </location>
</feature>
<organism evidence="3 4">
    <name type="scientific">Haliscomenobacter hydrossis (strain ATCC 27775 / DSM 1100 / LMG 10767 / O)</name>
    <dbReference type="NCBI Taxonomy" id="760192"/>
    <lineage>
        <taxon>Bacteria</taxon>
        <taxon>Pseudomonadati</taxon>
        <taxon>Bacteroidota</taxon>
        <taxon>Saprospiria</taxon>
        <taxon>Saprospirales</taxon>
        <taxon>Haliscomenobacteraceae</taxon>
        <taxon>Haliscomenobacter</taxon>
    </lineage>
</organism>
<feature type="transmembrane region" description="Helical" evidence="1">
    <location>
        <begin position="6"/>
        <end position="27"/>
    </location>
</feature>
<dbReference type="Proteomes" id="UP000008461">
    <property type="component" value="Chromosome"/>
</dbReference>
<dbReference type="Pfam" id="PF13386">
    <property type="entry name" value="DsbD_2"/>
    <property type="match status" value="1"/>
</dbReference>
<dbReference type="STRING" id="760192.Halhy_0005"/>
<dbReference type="OrthoDB" id="594443at2"/>
<dbReference type="AlphaFoldDB" id="F4KRC9"/>
<feature type="transmembrane region" description="Helical" evidence="1">
    <location>
        <begin position="195"/>
        <end position="213"/>
    </location>
</feature>